<gene>
    <name evidence="8" type="ORF">LVIROSA_LOCUS39753</name>
</gene>
<evidence type="ECO:0000259" key="6">
    <source>
        <dbReference type="Pfam" id="PF09734"/>
    </source>
</evidence>
<dbReference type="AlphaFoldDB" id="A0AAU9PW32"/>
<evidence type="ECO:0000256" key="3">
    <source>
        <dbReference type="ARBA" id="ARBA00023163"/>
    </source>
</evidence>
<feature type="domain" description="Transcription factor IIIC subunit 5 HTH" evidence="6">
    <location>
        <begin position="166"/>
        <end position="316"/>
    </location>
</feature>
<protein>
    <recommendedName>
        <fullName evidence="10">Transcription factor IIIC subunit 5 HTH domain-containing protein</fullName>
    </recommendedName>
</protein>
<proteinExistence type="predicted"/>
<feature type="compositionally biased region" description="Acidic residues" evidence="5">
    <location>
        <begin position="454"/>
        <end position="481"/>
    </location>
</feature>
<evidence type="ECO:0000256" key="2">
    <source>
        <dbReference type="ARBA" id="ARBA00023125"/>
    </source>
</evidence>
<dbReference type="InterPro" id="IPR040454">
    <property type="entry name" value="TF_IIIC_Tfc1/Sfc1"/>
</dbReference>
<accession>A0AAU9PW32</accession>
<dbReference type="GO" id="GO:0001003">
    <property type="term" value="F:RNA polymerase III type 2 promoter sequence-specific DNA binding"/>
    <property type="evidence" value="ECO:0007669"/>
    <property type="project" value="TreeGrafter"/>
</dbReference>
<keyword evidence="3" id="KW-0804">Transcription</keyword>
<feature type="region of interest" description="Disordered" evidence="5">
    <location>
        <begin position="446"/>
        <end position="550"/>
    </location>
</feature>
<keyword evidence="9" id="KW-1185">Reference proteome</keyword>
<dbReference type="Proteomes" id="UP001157418">
    <property type="component" value="Unassembled WGS sequence"/>
</dbReference>
<dbReference type="EMBL" id="CAKMRJ010005767">
    <property type="protein sequence ID" value="CAH1454583.1"/>
    <property type="molecule type" value="Genomic_DNA"/>
</dbReference>
<evidence type="ECO:0000313" key="9">
    <source>
        <dbReference type="Proteomes" id="UP001157418"/>
    </source>
</evidence>
<dbReference type="PANTHER" id="PTHR13230:SF5">
    <property type="entry name" value="GENERAL TRANSCRIPTION FACTOR 3C POLYPEPTIDE 5"/>
    <property type="match status" value="1"/>
</dbReference>
<dbReference type="InterPro" id="IPR042536">
    <property type="entry name" value="TFIIIC_tauA_Sfc1"/>
</dbReference>
<evidence type="ECO:0008006" key="10">
    <source>
        <dbReference type="Google" id="ProtNLM"/>
    </source>
</evidence>
<dbReference type="Pfam" id="PF17682">
    <property type="entry name" value="Tau95_N"/>
    <property type="match status" value="1"/>
</dbReference>
<evidence type="ECO:0000256" key="1">
    <source>
        <dbReference type="ARBA" id="ARBA00004123"/>
    </source>
</evidence>
<keyword evidence="4" id="KW-0539">Nucleus</keyword>
<dbReference type="Pfam" id="PF09734">
    <property type="entry name" value="Tau95"/>
    <property type="match status" value="1"/>
</dbReference>
<sequence length="550" mass="63939">MVLFRELYQVTKSLESTILVTLHLWNVPWLLLVEPKARESPSNLLELRFRPEDPYSHPAHGEFVPCNNFLLKISKQNIQPEITANAHLKEDDENETHILAKQEDTICADIVGHVSETYYFNGMVDYQHVLGVHADVARKKKRNWDDVEPQFEKHGLIDADQEDLMILLPPLFSLKNIPENVVLKPSMYVSLKKKQEGVVQHRWEMDIEPSLAIDFNIKDVPKKVNWEKFIKEGTDEWNCQMAVCDSFEERPIWIRESLSEHLSNKGLKLSSNYLKRLLFRAAYYFSNGPFLRFWIRKGYDPRKDPESRIYQRIDFRVPPSLRSYCDNGIASGLKHKWGDLCHFRVFPYKCQISLQLFELPDDYIQQEMKKPLTQTTCNLATGWFTPHVLEIFRLCVAVRFLSVYPNTGAESFLKSASSRLEKSKRTVTVIKEPIVNQQIINRDEVIIEEKGMSNDEEEEDDDDDDVEDDMEDEDFDADEGLDLAGDGTNFLQEPSYTNEDNISKSYLQDLFGSFPYNNGGGNEFQDGENSDGEYHIYDQDSDENYSDDDY</sequence>
<dbReference type="GO" id="GO:0006384">
    <property type="term" value="P:transcription initiation at RNA polymerase III promoter"/>
    <property type="evidence" value="ECO:0007669"/>
    <property type="project" value="InterPro"/>
</dbReference>
<feature type="compositionally biased region" description="Polar residues" evidence="5">
    <location>
        <begin position="489"/>
        <end position="506"/>
    </location>
</feature>
<dbReference type="GO" id="GO:0001002">
    <property type="term" value="F:RNA polymerase III type 1 promoter sequence-specific DNA binding"/>
    <property type="evidence" value="ECO:0007669"/>
    <property type="project" value="TreeGrafter"/>
</dbReference>
<feature type="domain" description="Transcription factor IIIC subunit Tfc1/Sfc1 triple barrel" evidence="7">
    <location>
        <begin position="40"/>
        <end position="128"/>
    </location>
</feature>
<keyword evidence="2" id="KW-0238">DNA-binding</keyword>
<comment type="subcellular location">
    <subcellularLocation>
        <location evidence="1">Nucleus</location>
    </subcellularLocation>
</comment>
<name>A0AAU9PW32_9ASTR</name>
<feature type="compositionally biased region" description="Acidic residues" evidence="5">
    <location>
        <begin position="539"/>
        <end position="550"/>
    </location>
</feature>
<evidence type="ECO:0000259" key="7">
    <source>
        <dbReference type="Pfam" id="PF17682"/>
    </source>
</evidence>
<dbReference type="Gene3D" id="3.30.200.160">
    <property type="entry name" value="TFIIIC, subcomplex tauA, subunit Sfc1, barrel domain"/>
    <property type="match status" value="1"/>
</dbReference>
<organism evidence="8 9">
    <name type="scientific">Lactuca virosa</name>
    <dbReference type="NCBI Taxonomy" id="75947"/>
    <lineage>
        <taxon>Eukaryota</taxon>
        <taxon>Viridiplantae</taxon>
        <taxon>Streptophyta</taxon>
        <taxon>Embryophyta</taxon>
        <taxon>Tracheophyta</taxon>
        <taxon>Spermatophyta</taxon>
        <taxon>Magnoliopsida</taxon>
        <taxon>eudicotyledons</taxon>
        <taxon>Gunneridae</taxon>
        <taxon>Pentapetalae</taxon>
        <taxon>asterids</taxon>
        <taxon>campanulids</taxon>
        <taxon>Asterales</taxon>
        <taxon>Asteraceae</taxon>
        <taxon>Cichorioideae</taxon>
        <taxon>Cichorieae</taxon>
        <taxon>Lactucinae</taxon>
        <taxon>Lactuca</taxon>
    </lineage>
</organism>
<evidence type="ECO:0000256" key="5">
    <source>
        <dbReference type="SAM" id="MobiDB-lite"/>
    </source>
</evidence>
<dbReference type="GO" id="GO:0000127">
    <property type="term" value="C:transcription factor TFIIIC complex"/>
    <property type="evidence" value="ECO:0007669"/>
    <property type="project" value="InterPro"/>
</dbReference>
<dbReference type="InterPro" id="IPR019136">
    <property type="entry name" value="TF_IIIC_su-5_HTH"/>
</dbReference>
<dbReference type="GO" id="GO:0005634">
    <property type="term" value="C:nucleus"/>
    <property type="evidence" value="ECO:0007669"/>
    <property type="project" value="UniProtKB-SubCell"/>
</dbReference>
<evidence type="ECO:0000313" key="8">
    <source>
        <dbReference type="EMBL" id="CAH1454583.1"/>
    </source>
</evidence>
<comment type="caution">
    <text evidence="8">The sequence shown here is derived from an EMBL/GenBank/DDBJ whole genome shotgun (WGS) entry which is preliminary data.</text>
</comment>
<evidence type="ECO:0000256" key="4">
    <source>
        <dbReference type="ARBA" id="ARBA00023242"/>
    </source>
</evidence>
<reference evidence="8 9" key="1">
    <citation type="submission" date="2022-01" db="EMBL/GenBank/DDBJ databases">
        <authorList>
            <person name="Xiong W."/>
            <person name="Schranz E."/>
        </authorList>
    </citation>
    <scope>NUCLEOTIDE SEQUENCE [LARGE SCALE GENOMIC DNA]</scope>
</reference>
<dbReference type="InterPro" id="IPR041499">
    <property type="entry name" value="Tfc1/Sfc1_N"/>
</dbReference>
<dbReference type="PANTHER" id="PTHR13230">
    <property type="entry name" value="GENERAL TRANSCRIPTION FACTOR IIIC, POLYPEPTIDE 5"/>
    <property type="match status" value="1"/>
</dbReference>